<comment type="function">
    <text evidence="7">Degrades free oligosaccharides in the vacuole.</text>
</comment>
<dbReference type="OrthoDB" id="10261055at2759"/>
<dbReference type="Pfam" id="PF07748">
    <property type="entry name" value="Glyco_hydro_38C"/>
    <property type="match status" value="1"/>
</dbReference>
<name>A0A5E8B331_9ASCO</name>
<dbReference type="InterPro" id="IPR028995">
    <property type="entry name" value="Glyco_hydro_57/38_cen_sf"/>
</dbReference>
<comment type="similarity">
    <text evidence="2">Belongs to the glycosyl hydrolase 38 family.</text>
</comment>
<dbReference type="GO" id="GO:0006013">
    <property type="term" value="P:mannose metabolic process"/>
    <property type="evidence" value="ECO:0007669"/>
    <property type="project" value="InterPro"/>
</dbReference>
<dbReference type="InterPro" id="IPR011682">
    <property type="entry name" value="Glyco_hydro_38_C"/>
</dbReference>
<dbReference type="GO" id="GO:0030246">
    <property type="term" value="F:carbohydrate binding"/>
    <property type="evidence" value="ECO:0007669"/>
    <property type="project" value="InterPro"/>
</dbReference>
<dbReference type="EC" id="3.2.1.24" evidence="3"/>
<feature type="domain" description="Glycoside hydrolase family 38 central" evidence="9">
    <location>
        <begin position="546"/>
        <end position="625"/>
    </location>
</feature>
<evidence type="ECO:0000256" key="1">
    <source>
        <dbReference type="ARBA" id="ARBA00000365"/>
    </source>
</evidence>
<evidence type="ECO:0000313" key="10">
    <source>
        <dbReference type="EMBL" id="VVT45854.1"/>
    </source>
</evidence>
<comment type="catalytic activity">
    <reaction evidence="1">
        <text>Hydrolysis of terminal, non-reducing alpha-D-mannose residues in alpha-D-mannosides.</text>
        <dbReference type="EC" id="3.2.1.24"/>
    </reaction>
</comment>
<dbReference type="GO" id="GO:0000329">
    <property type="term" value="C:fungal-type vacuole membrane"/>
    <property type="evidence" value="ECO:0007669"/>
    <property type="project" value="TreeGrafter"/>
</dbReference>
<evidence type="ECO:0000313" key="11">
    <source>
        <dbReference type="Proteomes" id="UP000398389"/>
    </source>
</evidence>
<dbReference type="InterPro" id="IPR027291">
    <property type="entry name" value="Glyco_hydro_38_N_sf"/>
</dbReference>
<evidence type="ECO:0000256" key="2">
    <source>
        <dbReference type="ARBA" id="ARBA00009792"/>
    </source>
</evidence>
<dbReference type="SUPFAM" id="SSF88713">
    <property type="entry name" value="Glycoside hydrolase/deacetylase"/>
    <property type="match status" value="1"/>
</dbReference>
<dbReference type="InterPro" id="IPR011013">
    <property type="entry name" value="Gal_mutarotase_sf_dom"/>
</dbReference>
<dbReference type="InterPro" id="IPR015341">
    <property type="entry name" value="Glyco_hydro_38_cen"/>
</dbReference>
<dbReference type="FunFam" id="3.20.110.10:FF:000002">
    <property type="entry name" value="alpha-mannosidase 2C1 isoform X1"/>
    <property type="match status" value="1"/>
</dbReference>
<dbReference type="SMART" id="SM00872">
    <property type="entry name" value="Alpha-mann_mid"/>
    <property type="match status" value="1"/>
</dbReference>
<dbReference type="CDD" id="cd10812">
    <property type="entry name" value="GH38N_AMII_ScAms1_like"/>
    <property type="match status" value="1"/>
</dbReference>
<dbReference type="FunFam" id="2.70.98.30:FF:000001">
    <property type="entry name" value="alpha-mannosidase 2C1 isoform X2"/>
    <property type="match status" value="1"/>
</dbReference>
<keyword evidence="11" id="KW-1185">Reference proteome</keyword>
<dbReference type="InterPro" id="IPR011330">
    <property type="entry name" value="Glyco_hydro/deAcase_b/a-brl"/>
</dbReference>
<dbReference type="GeneID" id="43579747"/>
<keyword evidence="6" id="KW-0326">Glycosidase</keyword>
<dbReference type="SUPFAM" id="SSF74650">
    <property type="entry name" value="Galactose mutarotase-like"/>
    <property type="match status" value="1"/>
</dbReference>
<dbReference type="Proteomes" id="UP000398389">
    <property type="component" value="Unassembled WGS sequence"/>
</dbReference>
<keyword evidence="4" id="KW-0479">Metal-binding</keyword>
<dbReference type="InterPro" id="IPR037094">
    <property type="entry name" value="Glyco_hydro_38_cen_sf"/>
</dbReference>
<dbReference type="AlphaFoldDB" id="A0A5E8B331"/>
<dbReference type="Pfam" id="PF09261">
    <property type="entry name" value="Alpha-mann_mid"/>
    <property type="match status" value="1"/>
</dbReference>
<dbReference type="Pfam" id="PF01074">
    <property type="entry name" value="Glyco_hydro_38N"/>
    <property type="match status" value="1"/>
</dbReference>
<protein>
    <recommendedName>
        <fullName evidence="8">Alpha-mannosidase</fullName>
        <ecNumber evidence="3">3.2.1.24</ecNumber>
    </recommendedName>
</protein>
<keyword evidence="5" id="KW-0378">Hydrolase</keyword>
<evidence type="ECO:0000259" key="9">
    <source>
        <dbReference type="SMART" id="SM00872"/>
    </source>
</evidence>
<evidence type="ECO:0000256" key="7">
    <source>
        <dbReference type="ARBA" id="ARBA00054985"/>
    </source>
</evidence>
<dbReference type="Gene3D" id="1.20.1270.50">
    <property type="entry name" value="Glycoside hydrolase family 38, central domain"/>
    <property type="match status" value="1"/>
</dbReference>
<dbReference type="PANTHER" id="PTHR46017:SF1">
    <property type="entry name" value="ALPHA-MANNOSIDASE 2C1"/>
    <property type="match status" value="1"/>
</dbReference>
<dbReference type="InterPro" id="IPR000602">
    <property type="entry name" value="Glyco_hydro_38_N"/>
</dbReference>
<dbReference type="PANTHER" id="PTHR46017">
    <property type="entry name" value="ALPHA-MANNOSIDASE 2C1"/>
    <property type="match status" value="1"/>
</dbReference>
<dbReference type="Pfam" id="PF22907">
    <property type="entry name" value="Ams1-like_1st"/>
    <property type="match status" value="1"/>
</dbReference>
<dbReference type="FunFam" id="1.20.1270.50:FF:000004">
    <property type="entry name" value="alpha-mannosidase 2C1 isoform X1"/>
    <property type="match status" value="1"/>
</dbReference>
<dbReference type="Pfam" id="PF17677">
    <property type="entry name" value="Glyco_hydro38C2"/>
    <property type="match status" value="1"/>
</dbReference>
<evidence type="ECO:0000256" key="8">
    <source>
        <dbReference type="ARBA" id="ARBA00071615"/>
    </source>
</evidence>
<dbReference type="EMBL" id="CABVLU010000001">
    <property type="protein sequence ID" value="VVT45854.1"/>
    <property type="molecule type" value="Genomic_DNA"/>
</dbReference>
<evidence type="ECO:0000256" key="3">
    <source>
        <dbReference type="ARBA" id="ARBA00012752"/>
    </source>
</evidence>
<dbReference type="InterPro" id="IPR054723">
    <property type="entry name" value="Ams1-like_N"/>
</dbReference>
<dbReference type="RefSeq" id="XP_031851538.1">
    <property type="nucleotide sequence ID" value="XM_031995647.1"/>
</dbReference>
<dbReference type="Gene3D" id="3.20.110.10">
    <property type="entry name" value="Glycoside hydrolase 38, N terminal domain"/>
    <property type="match status" value="1"/>
</dbReference>
<dbReference type="GO" id="GO:0009313">
    <property type="term" value="P:oligosaccharide catabolic process"/>
    <property type="evidence" value="ECO:0007669"/>
    <property type="project" value="TreeGrafter"/>
</dbReference>
<dbReference type="GO" id="GO:0046872">
    <property type="term" value="F:metal ion binding"/>
    <property type="evidence" value="ECO:0007669"/>
    <property type="project" value="UniProtKB-KW"/>
</dbReference>
<sequence length="1103" mass="123777">MGKYPLRNTAPVFKKVQSIYENRLRLFTANGEYKALNLPNFYDRKTVSGSPHITLEVYSVPNSARPLFNDVVPTAKWRPTERGESFGPSWSTHWFRIEITVPAEWADEEQVIFKWDAGNEGCIYYEDGTIVVGLSGAERKEWIVPSEWQKDGKKHLFYIEMACNGMFGNGTPDDIHPPDNNRWFTLSTVELLVPNLEARALYIDFWIIGDAARELPDDSWQKHKAREVANLIMDTFDPARPDETIAECRKISKEYVGKLVDSSKVYKSPLAAEVTAIGNCHIDTAWLWPYAETRRKVARSWSSQLDLLERYPEYVFAASQAQQMEWLLQDHPELFTRIQAAVKEGRFIPVGGSWVENDTNMPTGEAIVRQFLLGQRFFEEHFGQRSRTFWLPDTFGYSAQIPQLCRGAEMDRFLTQKLSWNNINKFPNTTFNWVALDGSQVICHMPPDDTYTAAAHFGDVARSLKQNKNMDVDHHGMLLYGHGDGGGGPTAEMLEKLRRCRGVSDTVGMLPRVHSGTTVDEFYNSIADSTKNGKELVTWIGELYFEFHRGTYTSQSDTKKHNRRSEIILHDLEFYATLASLSSKSYKYPKKDIDELWKDVCLNQFHDVLPGSSIEMVYDDVKIIYADVYKRAHKLTNEALEALGLSDAPKTATSEFIAVNTMPWPRLEVVEVPAPVDSAAVQSNDGTHLVLVSSEAGSEVATPVSQADFEAFSTSEATAQEIAPNVFLLENGLLRATIDGGHLTSLYDIKHNRELILKGEAGNKLVILEDQPLYWQAWDTELYSLDTRHELGKGTGKITKSGPLRAEIEVSQKISEKSSIVTRISLDAVGAPSNADIVDGSLLRFDCSVEWHEECKFLKVEFPVDIFSETASYETQFGIVKRPTHFNTSWDVAKFEVCAHKWGDYSEYSHGIALLNDCKYGYSIHGQVIRLSLLRAPKAPDAHADMGHHTFTYALLPHEGGVSHHIVRAGYNLNHPLKGLYRDTAVGVTPSSVLGAVQVKGEPGLVLSTIKRFEDDAEVAYGGLPVRSKNPSAIVRVYEALGGRARGKLILDGKLLPAVSKVFKTNLLEDDEEELEVTVNSLGDSEIVLELGGFQVGSFRVEF</sequence>
<reference evidence="10 11" key="1">
    <citation type="submission" date="2019-09" db="EMBL/GenBank/DDBJ databases">
        <authorList>
            <person name="Brejova B."/>
        </authorList>
    </citation>
    <scope>NUCLEOTIDE SEQUENCE [LARGE SCALE GENOMIC DNA]</scope>
</reference>
<organism evidence="10 11">
    <name type="scientific">Magnusiomyces paraingens</name>
    <dbReference type="NCBI Taxonomy" id="2606893"/>
    <lineage>
        <taxon>Eukaryota</taxon>
        <taxon>Fungi</taxon>
        <taxon>Dikarya</taxon>
        <taxon>Ascomycota</taxon>
        <taxon>Saccharomycotina</taxon>
        <taxon>Dipodascomycetes</taxon>
        <taxon>Dipodascales</taxon>
        <taxon>Dipodascaceae</taxon>
        <taxon>Magnusiomyces</taxon>
    </lineage>
</organism>
<dbReference type="GO" id="GO:0004559">
    <property type="term" value="F:alpha-mannosidase activity"/>
    <property type="evidence" value="ECO:0007669"/>
    <property type="project" value="UniProtKB-EC"/>
</dbReference>
<evidence type="ECO:0000256" key="5">
    <source>
        <dbReference type="ARBA" id="ARBA00022801"/>
    </source>
</evidence>
<accession>A0A5E8B331</accession>
<dbReference type="InterPro" id="IPR041147">
    <property type="entry name" value="GH38_C"/>
</dbReference>
<proteinExistence type="inferred from homology"/>
<dbReference type="Gene3D" id="2.70.98.30">
    <property type="entry name" value="Golgi alpha-mannosidase II, domain 4"/>
    <property type="match status" value="1"/>
</dbReference>
<evidence type="ECO:0000256" key="4">
    <source>
        <dbReference type="ARBA" id="ARBA00022723"/>
    </source>
</evidence>
<dbReference type="SUPFAM" id="SSF88688">
    <property type="entry name" value="Families 57/38 glycoside transferase middle domain"/>
    <property type="match status" value="1"/>
</dbReference>
<gene>
    <name evidence="10" type="ORF">SAPINGB_P000924</name>
</gene>
<evidence type="ECO:0000256" key="6">
    <source>
        <dbReference type="ARBA" id="ARBA00023295"/>
    </source>
</evidence>